<dbReference type="RefSeq" id="XP_045956505.1">
    <property type="nucleotide sequence ID" value="XM_046103347.1"/>
</dbReference>
<name>A0A9P8UHQ3_9PEZI</name>
<feature type="non-terminal residue" evidence="3">
    <location>
        <position position="1"/>
    </location>
</feature>
<feature type="compositionally biased region" description="Polar residues" evidence="1">
    <location>
        <begin position="1"/>
        <end position="18"/>
    </location>
</feature>
<keyword evidence="2" id="KW-0812">Transmembrane</keyword>
<organism evidence="3 4">
    <name type="scientific">Truncatella angustata</name>
    <dbReference type="NCBI Taxonomy" id="152316"/>
    <lineage>
        <taxon>Eukaryota</taxon>
        <taxon>Fungi</taxon>
        <taxon>Dikarya</taxon>
        <taxon>Ascomycota</taxon>
        <taxon>Pezizomycotina</taxon>
        <taxon>Sordariomycetes</taxon>
        <taxon>Xylariomycetidae</taxon>
        <taxon>Amphisphaeriales</taxon>
        <taxon>Sporocadaceae</taxon>
        <taxon>Truncatella</taxon>
    </lineage>
</organism>
<feature type="transmembrane region" description="Helical" evidence="2">
    <location>
        <begin position="95"/>
        <end position="114"/>
    </location>
</feature>
<keyword evidence="2" id="KW-1133">Transmembrane helix</keyword>
<proteinExistence type="predicted"/>
<dbReference type="AlphaFoldDB" id="A0A9P8UHQ3"/>
<keyword evidence="2" id="KW-0472">Membrane</keyword>
<dbReference type="Proteomes" id="UP000758603">
    <property type="component" value="Unassembled WGS sequence"/>
</dbReference>
<sequence length="119" mass="13018">DSGHSLSSLFLSPPQTVSRPRCKAGHEARQARGQSHMGRRDADPLFSRRIPTTARVVVLGRGFQFPSSSFFSLPFGGFFFSIFISSYSHASRLSLIGFLFGLSLSLSLLPYPTLPSPLV</sequence>
<evidence type="ECO:0000256" key="1">
    <source>
        <dbReference type="SAM" id="MobiDB-lite"/>
    </source>
</evidence>
<keyword evidence="4" id="KW-1185">Reference proteome</keyword>
<evidence type="ECO:0000313" key="3">
    <source>
        <dbReference type="EMBL" id="KAH6652227.1"/>
    </source>
</evidence>
<evidence type="ECO:0000256" key="2">
    <source>
        <dbReference type="SAM" id="Phobius"/>
    </source>
</evidence>
<reference evidence="3" key="1">
    <citation type="journal article" date="2021" name="Nat. Commun.">
        <title>Genetic determinants of endophytism in the Arabidopsis root mycobiome.</title>
        <authorList>
            <person name="Mesny F."/>
            <person name="Miyauchi S."/>
            <person name="Thiergart T."/>
            <person name="Pickel B."/>
            <person name="Atanasova L."/>
            <person name="Karlsson M."/>
            <person name="Huettel B."/>
            <person name="Barry K.W."/>
            <person name="Haridas S."/>
            <person name="Chen C."/>
            <person name="Bauer D."/>
            <person name="Andreopoulos W."/>
            <person name="Pangilinan J."/>
            <person name="LaButti K."/>
            <person name="Riley R."/>
            <person name="Lipzen A."/>
            <person name="Clum A."/>
            <person name="Drula E."/>
            <person name="Henrissat B."/>
            <person name="Kohler A."/>
            <person name="Grigoriev I.V."/>
            <person name="Martin F.M."/>
            <person name="Hacquard S."/>
        </authorList>
    </citation>
    <scope>NUCLEOTIDE SEQUENCE</scope>
    <source>
        <strain evidence="3">MPI-SDFR-AT-0073</strain>
    </source>
</reference>
<dbReference type="EMBL" id="JAGPXC010000006">
    <property type="protein sequence ID" value="KAH6652227.1"/>
    <property type="molecule type" value="Genomic_DNA"/>
</dbReference>
<comment type="caution">
    <text evidence="3">The sequence shown here is derived from an EMBL/GenBank/DDBJ whole genome shotgun (WGS) entry which is preliminary data.</text>
</comment>
<evidence type="ECO:0000313" key="4">
    <source>
        <dbReference type="Proteomes" id="UP000758603"/>
    </source>
</evidence>
<feature type="region of interest" description="Disordered" evidence="1">
    <location>
        <begin position="1"/>
        <end position="42"/>
    </location>
</feature>
<protein>
    <submittedName>
        <fullName evidence="3">Uncharacterized protein</fullName>
    </submittedName>
</protein>
<dbReference type="GeneID" id="70132239"/>
<gene>
    <name evidence="3" type="ORF">BKA67DRAFT_573367</name>
</gene>
<accession>A0A9P8UHQ3</accession>
<feature type="transmembrane region" description="Helical" evidence="2">
    <location>
        <begin position="69"/>
        <end position="88"/>
    </location>
</feature>